<dbReference type="STRING" id="1182543.W9WMV4"/>
<evidence type="ECO:0008006" key="4">
    <source>
        <dbReference type="Google" id="ProtNLM"/>
    </source>
</evidence>
<dbReference type="AlphaFoldDB" id="W9WMV4"/>
<evidence type="ECO:0000256" key="1">
    <source>
        <dbReference type="SAM" id="MobiDB-lite"/>
    </source>
</evidence>
<name>W9WMV4_9EURO</name>
<dbReference type="EMBL" id="AMGX01000022">
    <property type="protein sequence ID" value="EXJ65961.1"/>
    <property type="molecule type" value="Genomic_DNA"/>
</dbReference>
<protein>
    <recommendedName>
        <fullName evidence="4">Apoptosis regulator Bcl-2 family BH4 domain-containing protein</fullName>
    </recommendedName>
</protein>
<comment type="caution">
    <text evidence="2">The sequence shown here is derived from an EMBL/GenBank/DDBJ whole genome shotgun (WGS) entry which is preliminary data.</text>
</comment>
<dbReference type="RefSeq" id="XP_007749701.1">
    <property type="nucleotide sequence ID" value="XM_007751511.1"/>
</dbReference>
<keyword evidence="3" id="KW-1185">Reference proteome</keyword>
<evidence type="ECO:0000313" key="3">
    <source>
        <dbReference type="Proteomes" id="UP000019471"/>
    </source>
</evidence>
<feature type="compositionally biased region" description="Basic and acidic residues" evidence="1">
    <location>
        <begin position="366"/>
        <end position="380"/>
    </location>
</feature>
<reference evidence="2 3" key="1">
    <citation type="submission" date="2013-03" db="EMBL/GenBank/DDBJ databases">
        <title>The Genome Sequence of Cladophialophora psammophila CBS 110553.</title>
        <authorList>
            <consortium name="The Broad Institute Genomics Platform"/>
            <person name="Cuomo C."/>
            <person name="de Hoog S."/>
            <person name="Gorbushina A."/>
            <person name="Walker B."/>
            <person name="Young S.K."/>
            <person name="Zeng Q."/>
            <person name="Gargeya S."/>
            <person name="Fitzgerald M."/>
            <person name="Haas B."/>
            <person name="Abouelleil A."/>
            <person name="Allen A.W."/>
            <person name="Alvarado L."/>
            <person name="Arachchi H.M."/>
            <person name="Berlin A.M."/>
            <person name="Chapman S.B."/>
            <person name="Gainer-Dewar J."/>
            <person name="Goldberg J."/>
            <person name="Griggs A."/>
            <person name="Gujja S."/>
            <person name="Hansen M."/>
            <person name="Howarth C."/>
            <person name="Imamovic A."/>
            <person name="Ireland A."/>
            <person name="Larimer J."/>
            <person name="McCowan C."/>
            <person name="Murphy C."/>
            <person name="Pearson M."/>
            <person name="Poon T.W."/>
            <person name="Priest M."/>
            <person name="Roberts A."/>
            <person name="Saif S."/>
            <person name="Shea T."/>
            <person name="Sisk P."/>
            <person name="Sykes S."/>
            <person name="Wortman J."/>
            <person name="Nusbaum C."/>
            <person name="Birren B."/>
        </authorList>
    </citation>
    <scope>NUCLEOTIDE SEQUENCE [LARGE SCALE GENOMIC DNA]</scope>
    <source>
        <strain evidence="2 3">CBS 110553</strain>
    </source>
</reference>
<organism evidence="2 3">
    <name type="scientific">Cladophialophora psammophila CBS 110553</name>
    <dbReference type="NCBI Taxonomy" id="1182543"/>
    <lineage>
        <taxon>Eukaryota</taxon>
        <taxon>Fungi</taxon>
        <taxon>Dikarya</taxon>
        <taxon>Ascomycota</taxon>
        <taxon>Pezizomycotina</taxon>
        <taxon>Eurotiomycetes</taxon>
        <taxon>Chaetothyriomycetidae</taxon>
        <taxon>Chaetothyriales</taxon>
        <taxon>Herpotrichiellaceae</taxon>
        <taxon>Cladophialophora</taxon>
    </lineage>
</organism>
<dbReference type="eggNOG" id="ENOG502T4Z4">
    <property type="taxonomic scope" value="Eukaryota"/>
</dbReference>
<proteinExistence type="predicted"/>
<feature type="region of interest" description="Disordered" evidence="1">
    <location>
        <begin position="258"/>
        <end position="308"/>
    </location>
</feature>
<dbReference type="HOGENOM" id="CLU_436769_0_0_1"/>
<gene>
    <name evidence="2" type="ORF">A1O5_10937</name>
</gene>
<dbReference type="OrthoDB" id="4159529at2759"/>
<accession>W9WMV4</accession>
<feature type="compositionally biased region" description="Basic and acidic residues" evidence="1">
    <location>
        <begin position="344"/>
        <end position="359"/>
    </location>
</feature>
<sequence>MEPPIPPDHHFAPVDPDIRVMNDRFEDRFDDRFDDRFVEEPAFFEERAPSVQQRFDRMSLQDDDLEEIRPHAERVRSTDTVPTSQDYFYYRLSKRGDDWSSCVKKPINAPVDEIERKARRGRGGDGPVLDQLTRMPTLRRSMLDEVVRKANDQETGDAHWEVVYIKSKRVQTRKGKMEVPEMDVILARTRDRSRSRAKSFGGEKVRKVEVVREKRYTNDSYGRARKDSVLDKLEDPVANLPLFEADGTPRDELGPMHFNNANLPPYIARETPLGHKPEKKKDKAEKKRSKSRSKSRDRGAAHDEDGVYVVPEVQDFATDAVDPAPVDAVCVEGPTDRRGRRGQSPHEHPVVVVEGDARRSHSRHRVQPEARSKSRRRESVHFPNQHTQQYFDAGYASSENSDTSHYGFVGEYAESSNTSLSTPGGVPRRGSLVYAQGRPDVVYKKHHPGPSRRQSYVERPYHGEQQQVVVPAVPRRNSYVVYDRQPAEPRQERHPRLMRQATAPIPEDRQIVYRDLPRRSREQDVIPLRRYTTHESAMPIVHYHHGDDERDGYFRDELDRQSIRVEDYQRDRVLEDHLSRREQQLTARERELEIREDELRRVKRQRELEGEREYYDDRDLRRERRETRKLYYDARTGEHFFYND</sequence>
<feature type="compositionally biased region" description="Basic and acidic residues" evidence="1">
    <location>
        <begin position="294"/>
        <end position="305"/>
    </location>
</feature>
<dbReference type="Proteomes" id="UP000019471">
    <property type="component" value="Unassembled WGS sequence"/>
</dbReference>
<evidence type="ECO:0000313" key="2">
    <source>
        <dbReference type="EMBL" id="EXJ65961.1"/>
    </source>
</evidence>
<feature type="compositionally biased region" description="Basic and acidic residues" evidence="1">
    <location>
        <begin position="272"/>
        <end position="285"/>
    </location>
</feature>
<feature type="region of interest" description="Disordered" evidence="1">
    <location>
        <begin position="327"/>
        <end position="385"/>
    </location>
</feature>
<dbReference type="GeneID" id="19195628"/>